<dbReference type="PROSITE" id="PS50847">
    <property type="entry name" value="GRAM_POS_ANCHORING"/>
    <property type="match status" value="1"/>
</dbReference>
<dbReference type="Gene3D" id="3.90.70.10">
    <property type="entry name" value="Cysteine proteinases"/>
    <property type="match status" value="1"/>
</dbReference>
<dbReference type="InterPro" id="IPR013128">
    <property type="entry name" value="Peptidase_C1A"/>
</dbReference>
<dbReference type="InterPro" id="IPR040528">
    <property type="entry name" value="Lectin-like"/>
</dbReference>
<keyword evidence="7" id="KW-0645">Protease</keyword>
<feature type="domain" description="Calpain catalytic" evidence="9">
    <location>
        <begin position="299"/>
        <end position="610"/>
    </location>
</feature>
<evidence type="ECO:0000259" key="9">
    <source>
        <dbReference type="PROSITE" id="PS50203"/>
    </source>
</evidence>
<feature type="active site" evidence="7">
    <location>
        <position position="305"/>
    </location>
</feature>
<keyword evidence="12" id="KW-1185">Reference proteome</keyword>
<dbReference type="GO" id="GO:0006508">
    <property type="term" value="P:proteolysis"/>
    <property type="evidence" value="ECO:0007669"/>
    <property type="project" value="UniProtKB-KW"/>
</dbReference>
<proteinExistence type="inferred from homology"/>
<keyword evidence="5" id="KW-0732">Signal</keyword>
<dbReference type="Proteomes" id="UP000469325">
    <property type="component" value="Unassembled WGS sequence"/>
</dbReference>
<evidence type="ECO:0000256" key="1">
    <source>
        <dbReference type="ARBA" id="ARBA00007623"/>
    </source>
</evidence>
<evidence type="ECO:0000256" key="4">
    <source>
        <dbReference type="ARBA" id="ARBA00022525"/>
    </source>
</evidence>
<dbReference type="PROSITE" id="PS00639">
    <property type="entry name" value="THIOL_PROTEASE_HIS"/>
    <property type="match status" value="1"/>
</dbReference>
<dbReference type="InterPro" id="IPR025660">
    <property type="entry name" value="Pept_his_AS"/>
</dbReference>
<keyword evidence="6" id="KW-0572">Peptidoglycan-anchor</keyword>
<keyword evidence="4" id="KW-0964">Secreted</keyword>
<dbReference type="PROSITE" id="PS50203">
    <property type="entry name" value="CALPAIN_CAT"/>
    <property type="match status" value="1"/>
</dbReference>
<feature type="active site" evidence="7">
    <location>
        <position position="564"/>
    </location>
</feature>
<gene>
    <name evidence="11" type="ORF">FYJ68_01120</name>
</gene>
<dbReference type="CDD" id="cd02619">
    <property type="entry name" value="Peptidase_C1"/>
    <property type="match status" value="1"/>
</dbReference>
<protein>
    <submittedName>
        <fullName evidence="11">LPXTG cell wall anchor domain-containing protein</fullName>
    </submittedName>
</protein>
<dbReference type="PROSITE" id="PS00139">
    <property type="entry name" value="THIOL_PROTEASE_CYS"/>
    <property type="match status" value="1"/>
</dbReference>
<evidence type="ECO:0000256" key="5">
    <source>
        <dbReference type="ARBA" id="ARBA00022729"/>
    </source>
</evidence>
<comment type="caution">
    <text evidence="11">The sequence shown here is derived from an EMBL/GenBank/DDBJ whole genome shotgun (WGS) entry which is preliminary data.</text>
</comment>
<comment type="similarity">
    <text evidence="1">Belongs to the peptidase C2 family.</text>
</comment>
<dbReference type="GO" id="GO:0004198">
    <property type="term" value="F:calcium-dependent cysteine-type endopeptidase activity"/>
    <property type="evidence" value="ECO:0007669"/>
    <property type="project" value="InterPro"/>
</dbReference>
<feature type="compositionally biased region" description="Low complexity" evidence="8">
    <location>
        <begin position="174"/>
        <end position="187"/>
    </location>
</feature>
<name>A0A6N7X866_9ACTN</name>
<reference evidence="11 12" key="1">
    <citation type="submission" date="2019-08" db="EMBL/GenBank/DDBJ databases">
        <title>In-depth cultivation of the pig gut microbiome towards novel bacterial diversity and tailored functional studies.</title>
        <authorList>
            <person name="Wylensek D."/>
            <person name="Hitch T.C.A."/>
            <person name="Clavel T."/>
        </authorList>
    </citation>
    <scope>NUCLEOTIDE SEQUENCE [LARGE SCALE GENOMIC DNA]</scope>
    <source>
        <strain evidence="11 12">CA-Schmier-601-WT-1</strain>
    </source>
</reference>
<evidence type="ECO:0000256" key="8">
    <source>
        <dbReference type="SAM" id="MobiDB-lite"/>
    </source>
</evidence>
<dbReference type="AlphaFoldDB" id="A0A6N7X866"/>
<evidence type="ECO:0000256" key="7">
    <source>
        <dbReference type="PROSITE-ProRule" id="PRU00239"/>
    </source>
</evidence>
<keyword evidence="7" id="KW-0378">Hydrolase</keyword>
<dbReference type="InterPro" id="IPR000668">
    <property type="entry name" value="Peptidase_C1A_C"/>
</dbReference>
<dbReference type="SUPFAM" id="SSF54001">
    <property type="entry name" value="Cysteine proteinases"/>
    <property type="match status" value="1"/>
</dbReference>
<feature type="domain" description="Gram-positive cocci surface proteins LPxTG" evidence="10">
    <location>
        <begin position="894"/>
        <end position="928"/>
    </location>
</feature>
<evidence type="ECO:0000256" key="2">
    <source>
        <dbReference type="ARBA" id="ARBA00008455"/>
    </source>
</evidence>
<feature type="compositionally biased region" description="Low complexity" evidence="8">
    <location>
        <begin position="92"/>
        <end position="101"/>
    </location>
</feature>
<keyword evidence="3" id="KW-0134">Cell wall</keyword>
<evidence type="ECO:0000256" key="3">
    <source>
        <dbReference type="ARBA" id="ARBA00022512"/>
    </source>
</evidence>
<evidence type="ECO:0000313" key="11">
    <source>
        <dbReference type="EMBL" id="MST71720.1"/>
    </source>
</evidence>
<dbReference type="Pfam" id="PF18560">
    <property type="entry name" value="Lectin_like"/>
    <property type="match status" value="1"/>
</dbReference>
<dbReference type="SMART" id="SM00645">
    <property type="entry name" value="Pept_C1"/>
    <property type="match status" value="1"/>
</dbReference>
<evidence type="ECO:0000313" key="12">
    <source>
        <dbReference type="Proteomes" id="UP000469325"/>
    </source>
</evidence>
<dbReference type="PANTHER" id="PTHR12411">
    <property type="entry name" value="CYSTEINE PROTEASE FAMILY C1-RELATED"/>
    <property type="match status" value="1"/>
</dbReference>
<feature type="region of interest" description="Disordered" evidence="8">
    <location>
        <begin position="69"/>
        <end position="199"/>
    </location>
</feature>
<feature type="compositionally biased region" description="Low complexity" evidence="8">
    <location>
        <begin position="69"/>
        <end position="82"/>
    </location>
</feature>
<accession>A0A6N7X866</accession>
<evidence type="ECO:0000256" key="6">
    <source>
        <dbReference type="ARBA" id="ARBA00023088"/>
    </source>
</evidence>
<dbReference type="InterPro" id="IPR019931">
    <property type="entry name" value="LPXTG_anchor"/>
</dbReference>
<evidence type="ECO:0000259" key="10">
    <source>
        <dbReference type="PROSITE" id="PS50847"/>
    </source>
</evidence>
<sequence length="928" mass="99305">MGGSMEKKWTLKVLDAKSAHRAWSKRRTLVAIVAAAIAASVAAPAVARAEEVQVLPAEQPAIEVVAQVAPPEASPEPSTEAVVQEEPAESLSDPTPTSSTPVEEAHDPSVVNQDEGAVAPSNESQDEGAPAEGEAGKPGEGATAADEPQEAVPSQPAQGTEVAGSEADATKGEAPLSPSNPSAAADPEGQSLEEAVTGKEADSLGTKIVFDFNGDGKTDAQDWKDYLKWMADYKAFDFDLETGDLGDSHNGGIQITGATQIIANGHGKRLDSIDTNLDVAKITQYYLNNVGLATSVKNQSPWGTCWSFASISALESAILKAQTGATPVVNPDDHVKPILSGLDDKGVDLSELYLAWMAYDLQSMGSQKGEGIIDVLPCDTNLSDRLNCGGWATMAETLFGSWQGMATEAEQAYWPQGVPKTYEEFKKKYDHMGEWNVSKDNGAPSAHVDGVYYLPDPNVLAMDKKDHIVWKGYDPTANDLIKQAILKYGAVQIGYGADTSRDPGKSNGDYFNYDSWAQYCDATNIEITHAVTIVGWDDNFDPNNFRAGKNDISSLKPGAWLIKNSWGSAEWYMKNFGLSEDEVRAKHLGWGLPDPTTGLPTGYFWLSYYDHSINSPSFFSVDLPKDGKFKYDNNYSYDHLINESQSPFVFKTADGGTWVSNVFKAKGDEILKAVSVHTSQPQSHAKILVYLVNEDGLRDSDPTNDGGPVLSMDYDALIAGMHTVDLIKPIQLKAGQLFAIVENITCQDGTPGAPDGVSSLINLETGMAQKAQFPYPDDLESKGRAMGYLWTTVKANPGETFIKILTKAGYRWITPQQLSEAFFGGNVFEFGNALVKAFTCNGLLPVPANGGEEEPGIVVHVEEASGKTSVEGAEPVAVARTASVRPVSDGEAALPQTGDVTSNAPVALGALATALLSVGCLVRRRGQE</sequence>
<comment type="similarity">
    <text evidence="2">Belongs to the peptidase C1 family.</text>
</comment>
<dbReference type="NCBIfam" id="TIGR01167">
    <property type="entry name" value="LPXTG_anchor"/>
    <property type="match status" value="1"/>
</dbReference>
<dbReference type="InterPro" id="IPR038765">
    <property type="entry name" value="Papain-like_cys_pep_sf"/>
</dbReference>
<dbReference type="InterPro" id="IPR000169">
    <property type="entry name" value="Pept_cys_AS"/>
</dbReference>
<keyword evidence="7" id="KW-0788">Thiol protease</keyword>
<feature type="active site" evidence="7">
    <location>
        <position position="529"/>
    </location>
</feature>
<dbReference type="InterPro" id="IPR001300">
    <property type="entry name" value="Peptidase_C2_calpain_cat"/>
</dbReference>
<organism evidence="11 12">
    <name type="scientific">Olsenella porci</name>
    <dbReference type="NCBI Taxonomy" id="2652279"/>
    <lineage>
        <taxon>Bacteria</taxon>
        <taxon>Bacillati</taxon>
        <taxon>Actinomycetota</taxon>
        <taxon>Coriobacteriia</taxon>
        <taxon>Coriobacteriales</taxon>
        <taxon>Atopobiaceae</taxon>
        <taxon>Olsenella</taxon>
    </lineage>
</organism>
<dbReference type="EMBL" id="VUNC01000001">
    <property type="protein sequence ID" value="MST71720.1"/>
    <property type="molecule type" value="Genomic_DNA"/>
</dbReference>